<dbReference type="Proteomes" id="UP001445335">
    <property type="component" value="Unassembled WGS sequence"/>
</dbReference>
<keyword evidence="4" id="KW-1185">Reference proteome</keyword>
<comment type="caution">
    <text evidence="3">The sequence shown here is derived from an EMBL/GenBank/DDBJ whole genome shotgun (WGS) entry which is preliminary data.</text>
</comment>
<proteinExistence type="predicted"/>
<gene>
    <name evidence="3" type="ORF">WJX81_000905</name>
</gene>
<dbReference type="PANTHER" id="PTHR22849">
    <property type="entry name" value="WDSAM1 PROTEIN"/>
    <property type="match status" value="1"/>
</dbReference>
<dbReference type="Gene3D" id="3.30.40.10">
    <property type="entry name" value="Zinc/RING finger domain, C3HC4 (zinc finger)"/>
    <property type="match status" value="1"/>
</dbReference>
<feature type="region of interest" description="Disordered" evidence="1">
    <location>
        <begin position="435"/>
        <end position="469"/>
    </location>
</feature>
<sequence length="469" mass="50615">MVRSALTKKDLAKKLVACAGKDAPIKPLANKKQSRSKKRAREASKLVEEFGLCPISLQPMRRPVLPSSGQAYDEINIVRYCSDTAGDKKRRCPVSGAVLKFSRGKVTRTPDYALRKVIRHQAVQAKVYIPPIDKDELIRELRAAISSECVCDLALTKAVVDDAYLGYISIPELLALLGEALAGSAGSGAPAAAALAVYRSLVAECLACRAPAIVDVGLAQLALADEAWTCPRVLEEALSVGQDPDCRGQVLKIVEAQFQKKHYTPEQAAAVLNFDTESVPLQQEQARIAEIMLSNGSHGLCKPQDKYVGVLNLALRVRSDLSGCLSNGACAFNLWSTAMLALRKTGSGSSLDEDNLERLFWRENHAVLAALAAEQPALLEWHLGRHKRALALCIAQIGRDPDDGFDDVEIAGSGLEYSSDEEMYSDIEELELPLRRGGGGPHSGGRADLGGFPGAGQGRRVIYPDLPEH</sequence>
<protein>
    <recommendedName>
        <fullName evidence="2">U-box domain-containing protein</fullName>
    </recommendedName>
</protein>
<dbReference type="PANTHER" id="PTHR22849:SF132">
    <property type="entry name" value="E3 UBIQUITIN-PROTEIN LIGASE PUB23"/>
    <property type="match status" value="1"/>
</dbReference>
<name>A0AAW1S3L9_9CHLO</name>
<dbReference type="AlphaFoldDB" id="A0AAW1S3L9"/>
<dbReference type="InterPro" id="IPR045185">
    <property type="entry name" value="PUB22/23/24-like"/>
</dbReference>
<feature type="compositionally biased region" description="Gly residues" evidence="1">
    <location>
        <begin position="436"/>
        <end position="457"/>
    </location>
</feature>
<dbReference type="EMBL" id="JALJOU010000011">
    <property type="protein sequence ID" value="KAK9840930.1"/>
    <property type="molecule type" value="Genomic_DNA"/>
</dbReference>
<dbReference type="GO" id="GO:0061630">
    <property type="term" value="F:ubiquitin protein ligase activity"/>
    <property type="evidence" value="ECO:0007669"/>
    <property type="project" value="InterPro"/>
</dbReference>
<evidence type="ECO:0000313" key="4">
    <source>
        <dbReference type="Proteomes" id="UP001445335"/>
    </source>
</evidence>
<dbReference type="SUPFAM" id="SSF57850">
    <property type="entry name" value="RING/U-box"/>
    <property type="match status" value="1"/>
</dbReference>
<evidence type="ECO:0000259" key="2">
    <source>
        <dbReference type="SMART" id="SM00504"/>
    </source>
</evidence>
<dbReference type="SMART" id="SM00504">
    <property type="entry name" value="Ubox"/>
    <property type="match status" value="1"/>
</dbReference>
<evidence type="ECO:0000256" key="1">
    <source>
        <dbReference type="SAM" id="MobiDB-lite"/>
    </source>
</evidence>
<accession>A0AAW1S3L9</accession>
<organism evidence="3 4">
    <name type="scientific">Elliptochloris bilobata</name>
    <dbReference type="NCBI Taxonomy" id="381761"/>
    <lineage>
        <taxon>Eukaryota</taxon>
        <taxon>Viridiplantae</taxon>
        <taxon>Chlorophyta</taxon>
        <taxon>core chlorophytes</taxon>
        <taxon>Trebouxiophyceae</taxon>
        <taxon>Trebouxiophyceae incertae sedis</taxon>
        <taxon>Elliptochloris clade</taxon>
        <taxon>Elliptochloris</taxon>
    </lineage>
</organism>
<dbReference type="InterPro" id="IPR013083">
    <property type="entry name" value="Znf_RING/FYVE/PHD"/>
</dbReference>
<feature type="domain" description="U-box" evidence="2">
    <location>
        <begin position="49"/>
        <end position="121"/>
    </location>
</feature>
<dbReference type="GO" id="GO:0016567">
    <property type="term" value="P:protein ubiquitination"/>
    <property type="evidence" value="ECO:0007669"/>
    <property type="project" value="InterPro"/>
</dbReference>
<evidence type="ECO:0000313" key="3">
    <source>
        <dbReference type="EMBL" id="KAK9840930.1"/>
    </source>
</evidence>
<dbReference type="InterPro" id="IPR003613">
    <property type="entry name" value="Ubox_domain"/>
</dbReference>
<reference evidence="3 4" key="1">
    <citation type="journal article" date="2024" name="Nat. Commun.">
        <title>Phylogenomics reveals the evolutionary origins of lichenization in chlorophyte algae.</title>
        <authorList>
            <person name="Puginier C."/>
            <person name="Libourel C."/>
            <person name="Otte J."/>
            <person name="Skaloud P."/>
            <person name="Haon M."/>
            <person name="Grisel S."/>
            <person name="Petersen M."/>
            <person name="Berrin J.G."/>
            <person name="Delaux P.M."/>
            <person name="Dal Grande F."/>
            <person name="Keller J."/>
        </authorList>
    </citation>
    <scope>NUCLEOTIDE SEQUENCE [LARGE SCALE GENOMIC DNA]</scope>
    <source>
        <strain evidence="3 4">SAG 245.80</strain>
    </source>
</reference>